<keyword evidence="1" id="KW-0802">TPR repeat</keyword>
<protein>
    <submittedName>
        <fullName evidence="3">Tetratricopeptide repeat-containing protein</fullName>
    </submittedName>
</protein>
<feature type="chain" id="PRO_5013160185" evidence="2">
    <location>
        <begin position="21"/>
        <end position="451"/>
    </location>
</feature>
<dbReference type="KEGG" id="asx:CDL62_04140"/>
<evidence type="ECO:0000256" key="2">
    <source>
        <dbReference type="SAM" id="SignalP"/>
    </source>
</evidence>
<dbReference type="SMART" id="SM00028">
    <property type="entry name" value="TPR"/>
    <property type="match status" value="2"/>
</dbReference>
<dbReference type="EMBL" id="FUYV01000016">
    <property type="protein sequence ID" value="SKC23154.1"/>
    <property type="molecule type" value="Genomic_DNA"/>
</dbReference>
<organism evidence="3 4">
    <name type="scientific">Alkalitalea saponilacus</name>
    <dbReference type="NCBI Taxonomy" id="889453"/>
    <lineage>
        <taxon>Bacteria</taxon>
        <taxon>Pseudomonadati</taxon>
        <taxon>Bacteroidota</taxon>
        <taxon>Bacteroidia</taxon>
        <taxon>Marinilabiliales</taxon>
        <taxon>Marinilabiliaceae</taxon>
        <taxon>Alkalitalea</taxon>
    </lineage>
</organism>
<feature type="repeat" description="TPR" evidence="1">
    <location>
        <begin position="288"/>
        <end position="321"/>
    </location>
</feature>
<dbReference type="STRING" id="889453.SAMN03080601_02672"/>
<evidence type="ECO:0000256" key="1">
    <source>
        <dbReference type="PROSITE-ProRule" id="PRU00339"/>
    </source>
</evidence>
<dbReference type="SUPFAM" id="SSF48452">
    <property type="entry name" value="TPR-like"/>
    <property type="match status" value="1"/>
</dbReference>
<dbReference type="AlphaFoldDB" id="A0A1T5HR28"/>
<proteinExistence type="predicted"/>
<gene>
    <name evidence="3" type="ORF">SAMN03080601_02672</name>
</gene>
<dbReference type="Gene3D" id="1.25.40.10">
    <property type="entry name" value="Tetratricopeptide repeat domain"/>
    <property type="match status" value="1"/>
</dbReference>
<name>A0A1T5HR28_9BACT</name>
<dbReference type="RefSeq" id="WP_079558370.1">
    <property type="nucleotide sequence ID" value="NZ_CP021904.1"/>
</dbReference>
<evidence type="ECO:0000313" key="3">
    <source>
        <dbReference type="EMBL" id="SKC23154.1"/>
    </source>
</evidence>
<dbReference type="InterPro" id="IPR019734">
    <property type="entry name" value="TPR_rpt"/>
</dbReference>
<reference evidence="3 4" key="1">
    <citation type="submission" date="2017-02" db="EMBL/GenBank/DDBJ databases">
        <authorList>
            <person name="Peterson S.W."/>
        </authorList>
    </citation>
    <scope>NUCLEOTIDE SEQUENCE [LARGE SCALE GENOMIC DNA]</scope>
    <source>
        <strain evidence="3 4">DSM 24412</strain>
    </source>
</reference>
<dbReference type="PROSITE" id="PS50005">
    <property type="entry name" value="TPR"/>
    <property type="match status" value="1"/>
</dbReference>
<feature type="signal peptide" evidence="2">
    <location>
        <begin position="1"/>
        <end position="20"/>
    </location>
</feature>
<sequence length="451" mass="51511">MKAIKLIAIGLIITLTQTVAQTGLESGTRYGIGEDSIRCIRNLSLYSEDFRNNNINDAWNSWIQVLDECPAAHVNIYIDGINMVRQRLAETRDPAKFEELYQLLMRVHNQRMEYFGDHPRVPTPIIKGLKALDMLRYKRNDNQVLREAYVLLDESINELNRRSQVPVLATYMSSSVQLYRMGELTAEDLVKNYTIVSEIVDFQLRDQSFASQHETLNTVKESAESLFANSGAANCEVIERIYAPQLEENKYDLSWLRRVNQLLARGLCEDSELLYQVSEYQHNIEPSGASAYGLARMHLKASNFDRAIEYFGEAIELTEDDNQRGEYLHQLAQIHLSKGNYPASRRYALRAIDARPNWGAPFMTIGRAYAAAADQVGNDDFEKKAVYWAAVDKFMRAKSVDSSFESEANSQIRAFSEHFPATEEIFFRGLETGSSYTVGGWINERTTVRTR</sequence>
<dbReference type="Pfam" id="PF13424">
    <property type="entry name" value="TPR_12"/>
    <property type="match status" value="1"/>
</dbReference>
<keyword evidence="4" id="KW-1185">Reference proteome</keyword>
<evidence type="ECO:0000313" key="4">
    <source>
        <dbReference type="Proteomes" id="UP000191055"/>
    </source>
</evidence>
<keyword evidence="2" id="KW-0732">Signal</keyword>
<accession>A0A1T5HR28</accession>
<dbReference type="InterPro" id="IPR011990">
    <property type="entry name" value="TPR-like_helical_dom_sf"/>
</dbReference>
<dbReference type="OrthoDB" id="1522899at2"/>
<dbReference type="Proteomes" id="UP000191055">
    <property type="component" value="Unassembled WGS sequence"/>
</dbReference>